<accession>A0A433SC12</accession>
<keyword evidence="2" id="KW-0949">S-adenosyl-L-methionine</keyword>
<dbReference type="GO" id="GO:0003824">
    <property type="term" value="F:catalytic activity"/>
    <property type="evidence" value="ECO:0007669"/>
    <property type="project" value="InterPro"/>
</dbReference>
<evidence type="ECO:0000256" key="5">
    <source>
        <dbReference type="ARBA" id="ARBA00023014"/>
    </source>
</evidence>
<comment type="cofactor">
    <cofactor evidence="1">
        <name>[4Fe-4S] cluster</name>
        <dbReference type="ChEBI" id="CHEBI:49883"/>
    </cofactor>
</comment>
<dbReference type="AlphaFoldDB" id="A0A433SC12"/>
<evidence type="ECO:0000259" key="6">
    <source>
        <dbReference type="Pfam" id="PF04055"/>
    </source>
</evidence>
<dbReference type="InterPro" id="IPR013785">
    <property type="entry name" value="Aldolase_TIM"/>
</dbReference>
<dbReference type="InterPro" id="IPR051675">
    <property type="entry name" value="Endo/Exo/Phosphatase_dom_1"/>
</dbReference>
<keyword evidence="3" id="KW-0479">Metal-binding</keyword>
<evidence type="ECO:0000313" key="8">
    <source>
        <dbReference type="Proteomes" id="UP000286947"/>
    </source>
</evidence>
<evidence type="ECO:0000256" key="3">
    <source>
        <dbReference type="ARBA" id="ARBA00022723"/>
    </source>
</evidence>
<dbReference type="EMBL" id="PQSP01000005">
    <property type="protein sequence ID" value="RUS66259.1"/>
    <property type="molecule type" value="Genomic_DNA"/>
</dbReference>
<dbReference type="GO" id="GO:0051536">
    <property type="term" value="F:iron-sulfur cluster binding"/>
    <property type="evidence" value="ECO:0007669"/>
    <property type="project" value="UniProtKB-KW"/>
</dbReference>
<dbReference type="PANTHER" id="PTHR21180">
    <property type="entry name" value="ENDONUCLEASE/EXONUCLEASE/PHOSPHATASE FAMILY DOMAIN-CONTAINING PROTEIN 1"/>
    <property type="match status" value="1"/>
</dbReference>
<keyword evidence="5" id="KW-0411">Iron-sulfur</keyword>
<dbReference type="InterPro" id="IPR007197">
    <property type="entry name" value="rSAM"/>
</dbReference>
<dbReference type="InterPro" id="IPR058240">
    <property type="entry name" value="rSAM_sf"/>
</dbReference>
<dbReference type="SFLD" id="SFLDS00029">
    <property type="entry name" value="Radical_SAM"/>
    <property type="match status" value="1"/>
</dbReference>
<dbReference type="InterPro" id="IPR010994">
    <property type="entry name" value="RuvA_2-like"/>
</dbReference>
<name>A0A433SC12_9BURK</name>
<feature type="domain" description="Radical SAM core" evidence="6">
    <location>
        <begin position="67"/>
        <end position="242"/>
    </location>
</feature>
<evidence type="ECO:0000256" key="4">
    <source>
        <dbReference type="ARBA" id="ARBA00023004"/>
    </source>
</evidence>
<comment type="caution">
    <text evidence="7">The sequence shown here is derived from an EMBL/GenBank/DDBJ whole genome shotgun (WGS) entry which is preliminary data.</text>
</comment>
<keyword evidence="8" id="KW-1185">Reference proteome</keyword>
<organism evidence="7 8">
    <name type="scientific">Saezia sanguinis</name>
    <dbReference type="NCBI Taxonomy" id="1965230"/>
    <lineage>
        <taxon>Bacteria</taxon>
        <taxon>Pseudomonadati</taxon>
        <taxon>Pseudomonadota</taxon>
        <taxon>Betaproteobacteria</taxon>
        <taxon>Burkholderiales</taxon>
        <taxon>Saeziaceae</taxon>
        <taxon>Saezia</taxon>
    </lineage>
</organism>
<dbReference type="SUPFAM" id="SSF102114">
    <property type="entry name" value="Radical SAM enzymes"/>
    <property type="match status" value="1"/>
</dbReference>
<evidence type="ECO:0000256" key="1">
    <source>
        <dbReference type="ARBA" id="ARBA00001966"/>
    </source>
</evidence>
<gene>
    <name evidence="7" type="ORF">CUZ56_01984</name>
</gene>
<evidence type="ECO:0000313" key="7">
    <source>
        <dbReference type="EMBL" id="RUS66259.1"/>
    </source>
</evidence>
<proteinExistence type="predicted"/>
<dbReference type="InterPro" id="IPR023874">
    <property type="entry name" value="DNA_rSAM_put"/>
</dbReference>
<dbReference type="NCBIfam" id="TIGR03916">
    <property type="entry name" value="rSAM_link_UDG"/>
    <property type="match status" value="1"/>
</dbReference>
<dbReference type="Gene3D" id="3.20.20.70">
    <property type="entry name" value="Aldolase class I"/>
    <property type="match status" value="1"/>
</dbReference>
<sequence>MAPSDTMKDTLVKKLEILAESAKYDVSCASSGVTRKHRQGQIGSASGWGICHSFTEDGRCLSLLKILLTNICIYDCAYCINRKSNDVARAAFTVKELVELTIAFYRRNYIEGLFLSSGIIKNADHTMERMVRVVKELRLVEHFNGYIHMKSIPGASQELINEAGLYADRLSVNIEIPSERNLKLLAPEKDHQSVYRPMHYIQRGIEENREARQKYRSAPRFVPAGQSTQMIVGASGETDRDILLLSSALYHRASMKRVYYSGFIPVNAYDKRLPVVTQAPLLRENRLYQADWLMRFYQFDAAEIVDGDSAQLDLDIDPKLAWALRHPEIFPIDINRADYAQILRIPGIGVRSAKIIINARRHGTLTLETLRKIGVVTKRARYFIRCPGSAASSRLDINPLQIRRQLTETKSVRPIAQQLDLVF</sequence>
<reference evidence="7 8" key="1">
    <citation type="submission" date="2018-01" db="EMBL/GenBank/DDBJ databases">
        <title>Saezia sanguinis gen. nov., sp. nov., in the order Burkholderiales isolated from human blood.</title>
        <authorList>
            <person name="Medina-Pascual M.J."/>
            <person name="Valdezate S."/>
            <person name="Monzon S."/>
            <person name="Cuesta I."/>
            <person name="Carrasco G."/>
            <person name="Villalon P."/>
            <person name="Saez-Nieto J.A."/>
        </authorList>
    </citation>
    <scope>NUCLEOTIDE SEQUENCE [LARGE SCALE GENOMIC DNA]</scope>
    <source>
        <strain evidence="7 8">CNM695-12</strain>
    </source>
</reference>
<dbReference type="CDD" id="cd01335">
    <property type="entry name" value="Radical_SAM"/>
    <property type="match status" value="1"/>
</dbReference>
<evidence type="ECO:0000256" key="2">
    <source>
        <dbReference type="ARBA" id="ARBA00022691"/>
    </source>
</evidence>
<dbReference type="Gene3D" id="1.10.150.320">
    <property type="entry name" value="Photosystem II 12 kDa extrinsic protein"/>
    <property type="match status" value="1"/>
</dbReference>
<dbReference type="Proteomes" id="UP000286947">
    <property type="component" value="Unassembled WGS sequence"/>
</dbReference>
<protein>
    <recommendedName>
        <fullName evidence="6">Radical SAM core domain-containing protein</fullName>
    </recommendedName>
</protein>
<dbReference type="PANTHER" id="PTHR21180:SF9">
    <property type="entry name" value="TYPE II SECRETION SYSTEM PROTEIN K"/>
    <property type="match status" value="1"/>
</dbReference>
<dbReference type="GO" id="GO:0046872">
    <property type="term" value="F:metal ion binding"/>
    <property type="evidence" value="ECO:0007669"/>
    <property type="project" value="UniProtKB-KW"/>
</dbReference>
<dbReference type="Pfam" id="PF04055">
    <property type="entry name" value="Radical_SAM"/>
    <property type="match status" value="1"/>
</dbReference>
<dbReference type="SFLD" id="SFLDG01102">
    <property type="entry name" value="Uncharacterised_Radical_SAM_Su"/>
    <property type="match status" value="1"/>
</dbReference>
<dbReference type="SUPFAM" id="SSF47781">
    <property type="entry name" value="RuvA domain 2-like"/>
    <property type="match status" value="1"/>
</dbReference>
<keyword evidence="4" id="KW-0408">Iron</keyword>